<reference evidence="1 2" key="1">
    <citation type="submission" date="2018-10" db="EMBL/GenBank/DDBJ databases">
        <title>Genotypes and phenotypes of Enterococci isolated from broiler chickens.</title>
        <authorList>
            <person name="Muhammad A.R."/>
            <person name="Diarra M.S."/>
        </authorList>
    </citation>
    <scope>NUCLEOTIDE SEQUENCE [LARGE SCALE GENOMIC DNA]</scope>
    <source>
        <strain evidence="1 2">LIT2 A36'</strain>
    </source>
</reference>
<gene>
    <name evidence="1" type="ORF">EGW16_03525</name>
</gene>
<proteinExistence type="predicted"/>
<accession>A0ABD7J5E7</accession>
<evidence type="ECO:0000313" key="1">
    <source>
        <dbReference type="EMBL" id="ROX35425.1"/>
    </source>
</evidence>
<comment type="caution">
    <text evidence="1">The sequence shown here is derived from an EMBL/GenBank/DDBJ whole genome shotgun (WGS) entry which is preliminary data.</text>
</comment>
<dbReference type="Proteomes" id="UP000281488">
    <property type="component" value="Unassembled WGS sequence"/>
</dbReference>
<evidence type="ECO:0000313" key="2">
    <source>
        <dbReference type="Proteomes" id="UP000281488"/>
    </source>
</evidence>
<name>A0ABD7J5E7_ENTFL</name>
<dbReference type="AlphaFoldDB" id="A0ABD7J5E7"/>
<protein>
    <submittedName>
        <fullName evidence="1">Uncharacterized protein</fullName>
    </submittedName>
</protein>
<dbReference type="EMBL" id="RKMZ01000001">
    <property type="protein sequence ID" value="ROX35425.1"/>
    <property type="molecule type" value="Genomic_DNA"/>
</dbReference>
<organism evidence="1 2">
    <name type="scientific">Enterococcus faecalis</name>
    <name type="common">Streptococcus faecalis</name>
    <dbReference type="NCBI Taxonomy" id="1351"/>
    <lineage>
        <taxon>Bacteria</taxon>
        <taxon>Bacillati</taxon>
        <taxon>Bacillota</taxon>
        <taxon>Bacilli</taxon>
        <taxon>Lactobacillales</taxon>
        <taxon>Enterococcaceae</taxon>
        <taxon>Enterococcus</taxon>
    </lineage>
</organism>
<sequence>MVVSMEGVRASAFCMINNHQHNEINERLGVRYIARAEVFFPPCKWKEQRNEVVENDLQKSTKSGG</sequence>